<evidence type="ECO:0000256" key="1">
    <source>
        <dbReference type="ARBA" id="ARBA00022481"/>
    </source>
</evidence>
<dbReference type="Gene3D" id="3.30.700.10">
    <property type="entry name" value="Glycoprotein, Type 4 Pilin"/>
    <property type="match status" value="1"/>
</dbReference>
<dbReference type="Proteomes" id="UP000228533">
    <property type="component" value="Unassembled WGS sequence"/>
</dbReference>
<dbReference type="PRINTS" id="PR00813">
    <property type="entry name" value="BCTERIALGSPG"/>
</dbReference>
<evidence type="ECO:0008006" key="5">
    <source>
        <dbReference type="Google" id="ProtNLM"/>
    </source>
</evidence>
<gene>
    <name evidence="3" type="ORF">COT94_00645</name>
</gene>
<dbReference type="GO" id="GO:0015628">
    <property type="term" value="P:protein secretion by the type II secretion system"/>
    <property type="evidence" value="ECO:0007669"/>
    <property type="project" value="InterPro"/>
</dbReference>
<keyword evidence="2" id="KW-1133">Transmembrane helix</keyword>
<evidence type="ECO:0000256" key="2">
    <source>
        <dbReference type="SAM" id="Phobius"/>
    </source>
</evidence>
<dbReference type="EMBL" id="PFAM01000004">
    <property type="protein sequence ID" value="PIT96456.1"/>
    <property type="molecule type" value="Genomic_DNA"/>
</dbReference>
<dbReference type="AlphaFoldDB" id="A0A2M6WUS4"/>
<dbReference type="GO" id="GO:0015627">
    <property type="term" value="C:type II protein secretion system complex"/>
    <property type="evidence" value="ECO:0007669"/>
    <property type="project" value="InterPro"/>
</dbReference>
<comment type="caution">
    <text evidence="3">The sequence shown here is derived from an EMBL/GenBank/DDBJ whole genome shotgun (WGS) entry which is preliminary data.</text>
</comment>
<dbReference type="Pfam" id="PF07963">
    <property type="entry name" value="N_methyl"/>
    <property type="match status" value="1"/>
</dbReference>
<evidence type="ECO:0000313" key="4">
    <source>
        <dbReference type="Proteomes" id="UP000228533"/>
    </source>
</evidence>
<protein>
    <recommendedName>
        <fullName evidence="5">Type II secretion system protein GspG C-terminal domain-containing protein</fullName>
    </recommendedName>
</protein>
<dbReference type="InterPro" id="IPR000983">
    <property type="entry name" value="Bac_GSPG_pilin"/>
</dbReference>
<feature type="transmembrane region" description="Helical" evidence="2">
    <location>
        <begin position="20"/>
        <end position="40"/>
    </location>
</feature>
<dbReference type="NCBIfam" id="TIGR02532">
    <property type="entry name" value="IV_pilin_GFxxxE"/>
    <property type="match status" value="1"/>
</dbReference>
<sequence length="147" mass="15879">MLNNRTNLSISSGFSLLEMLTVIAILALLATMVFRVFSWMRSGARDSTRIIHVTQMQSALRAYYRDQGVYPANLVAGNSLVSGSITYMEELPTYPQPADGSCPSDAAYVYSNDANGTSYHLDFCLGDDAGDLSAGNNRAMPAGTVSY</sequence>
<dbReference type="SUPFAM" id="SSF54523">
    <property type="entry name" value="Pili subunits"/>
    <property type="match status" value="1"/>
</dbReference>
<accession>A0A2M6WUS4</accession>
<dbReference type="InterPro" id="IPR045584">
    <property type="entry name" value="Pilin-like"/>
</dbReference>
<reference evidence="4" key="1">
    <citation type="submission" date="2017-09" db="EMBL/GenBank/DDBJ databases">
        <title>Depth-based differentiation of microbial function through sediment-hosted aquifers and enrichment of novel symbionts in the deep terrestrial subsurface.</title>
        <authorList>
            <person name="Probst A.J."/>
            <person name="Ladd B."/>
            <person name="Jarett J.K."/>
            <person name="Geller-Mcgrath D.E."/>
            <person name="Sieber C.M.K."/>
            <person name="Emerson J.B."/>
            <person name="Anantharaman K."/>
            <person name="Thomas B.C."/>
            <person name="Malmstrom R."/>
            <person name="Stieglmeier M."/>
            <person name="Klingl A."/>
            <person name="Woyke T."/>
            <person name="Ryan C.M."/>
            <person name="Banfield J.F."/>
        </authorList>
    </citation>
    <scope>NUCLEOTIDE SEQUENCE [LARGE SCALE GENOMIC DNA]</scope>
</reference>
<dbReference type="PROSITE" id="PS00409">
    <property type="entry name" value="PROKAR_NTER_METHYL"/>
    <property type="match status" value="1"/>
</dbReference>
<keyword evidence="1" id="KW-0488">Methylation</keyword>
<organism evidence="3 4">
    <name type="scientific">Candidatus Falkowbacteria bacterium CG10_big_fil_rev_8_21_14_0_10_37_14</name>
    <dbReference type="NCBI Taxonomy" id="1974561"/>
    <lineage>
        <taxon>Bacteria</taxon>
        <taxon>Candidatus Falkowiibacteriota</taxon>
    </lineage>
</organism>
<proteinExistence type="predicted"/>
<evidence type="ECO:0000313" key="3">
    <source>
        <dbReference type="EMBL" id="PIT96456.1"/>
    </source>
</evidence>
<dbReference type="InterPro" id="IPR012902">
    <property type="entry name" value="N_methyl_site"/>
</dbReference>
<keyword evidence="2" id="KW-0472">Membrane</keyword>
<keyword evidence="2" id="KW-0812">Transmembrane</keyword>
<name>A0A2M6WUS4_9BACT</name>